<dbReference type="RefSeq" id="XP_060299768.1">
    <property type="nucleotide sequence ID" value="XM_060433260.1"/>
</dbReference>
<comment type="caution">
    <text evidence="2">The sequence shown here is derived from an EMBL/GenBank/DDBJ whole genome shotgun (WGS) entry which is preliminary data.</text>
</comment>
<evidence type="ECO:0000313" key="2">
    <source>
        <dbReference type="EMBL" id="KAK0726912.1"/>
    </source>
</evidence>
<dbReference type="Proteomes" id="UP001172101">
    <property type="component" value="Unassembled WGS sequence"/>
</dbReference>
<dbReference type="AlphaFoldDB" id="A0AA40B3D6"/>
<gene>
    <name evidence="2" type="ORF">B0T26DRAFT_107988</name>
</gene>
<feature type="region of interest" description="Disordered" evidence="1">
    <location>
        <begin position="152"/>
        <end position="202"/>
    </location>
</feature>
<organism evidence="2 3">
    <name type="scientific">Lasiosphaeria miniovina</name>
    <dbReference type="NCBI Taxonomy" id="1954250"/>
    <lineage>
        <taxon>Eukaryota</taxon>
        <taxon>Fungi</taxon>
        <taxon>Dikarya</taxon>
        <taxon>Ascomycota</taxon>
        <taxon>Pezizomycotina</taxon>
        <taxon>Sordariomycetes</taxon>
        <taxon>Sordariomycetidae</taxon>
        <taxon>Sordariales</taxon>
        <taxon>Lasiosphaeriaceae</taxon>
        <taxon>Lasiosphaeria</taxon>
    </lineage>
</organism>
<name>A0AA40B3D6_9PEZI</name>
<evidence type="ECO:0000256" key="1">
    <source>
        <dbReference type="SAM" id="MobiDB-lite"/>
    </source>
</evidence>
<reference evidence="2" key="1">
    <citation type="submission" date="2023-06" db="EMBL/GenBank/DDBJ databases">
        <title>Genome-scale phylogeny and comparative genomics of the fungal order Sordariales.</title>
        <authorList>
            <consortium name="Lawrence Berkeley National Laboratory"/>
            <person name="Hensen N."/>
            <person name="Bonometti L."/>
            <person name="Westerberg I."/>
            <person name="Brannstrom I.O."/>
            <person name="Guillou S."/>
            <person name="Cros-Aarteil S."/>
            <person name="Calhoun S."/>
            <person name="Haridas S."/>
            <person name="Kuo A."/>
            <person name="Mondo S."/>
            <person name="Pangilinan J."/>
            <person name="Riley R."/>
            <person name="LaButti K."/>
            <person name="Andreopoulos B."/>
            <person name="Lipzen A."/>
            <person name="Chen C."/>
            <person name="Yanf M."/>
            <person name="Daum C."/>
            <person name="Ng V."/>
            <person name="Clum A."/>
            <person name="Steindorff A."/>
            <person name="Ohm R."/>
            <person name="Martin F."/>
            <person name="Silar P."/>
            <person name="Natvig D."/>
            <person name="Lalanne C."/>
            <person name="Gautier V."/>
            <person name="Ament-velasquez S.L."/>
            <person name="Kruys A."/>
            <person name="Hutchinson M.I."/>
            <person name="Powell A.J."/>
            <person name="Barry K."/>
            <person name="Miller A.N."/>
            <person name="Grigoriev I.V."/>
            <person name="Debuchy R."/>
            <person name="Gladieux P."/>
            <person name="Thoren M.H."/>
            <person name="Johannesson H."/>
        </authorList>
    </citation>
    <scope>NUCLEOTIDE SEQUENCE</scope>
    <source>
        <strain evidence="2">SMH2392-1A</strain>
    </source>
</reference>
<protein>
    <submittedName>
        <fullName evidence="2">Uncharacterized protein</fullName>
    </submittedName>
</protein>
<dbReference type="EMBL" id="JAUIRO010000002">
    <property type="protein sequence ID" value="KAK0726912.1"/>
    <property type="molecule type" value="Genomic_DNA"/>
</dbReference>
<proteinExistence type="predicted"/>
<sequence>MADFFVLLGGLIPPRLLQHASLLAHLAKDDTQAIKSLDGALQNTFEACSAPPLGHGGGQGALGRPNLGAEHGEGITQSVESVELAPEARDNAVDPLDALYHGPERRNTPTHFVNQLYAARRGCGDGDGFHLGVAMSVSRVVKGWKWGEITHQPEPCPSSAGHAEDAGAGAGAGGNAEMPGAVQHPTKSQRRYEHLMQGPAQG</sequence>
<keyword evidence="3" id="KW-1185">Reference proteome</keyword>
<accession>A0AA40B3D6</accession>
<evidence type="ECO:0000313" key="3">
    <source>
        <dbReference type="Proteomes" id="UP001172101"/>
    </source>
</evidence>
<dbReference type="GeneID" id="85316531"/>